<organism evidence="3 4">
    <name type="scientific">Saccharopolyspora shandongensis</name>
    <dbReference type="NCBI Taxonomy" id="418495"/>
    <lineage>
        <taxon>Bacteria</taxon>
        <taxon>Bacillati</taxon>
        <taxon>Actinomycetota</taxon>
        <taxon>Actinomycetes</taxon>
        <taxon>Pseudonocardiales</taxon>
        <taxon>Pseudonocardiaceae</taxon>
        <taxon>Saccharopolyspora</taxon>
    </lineage>
</organism>
<dbReference type="Pfam" id="PF00498">
    <property type="entry name" value="FHA"/>
    <property type="match status" value="1"/>
</dbReference>
<protein>
    <submittedName>
        <fullName evidence="3">FHA domain-containing protein</fullName>
    </submittedName>
</protein>
<dbReference type="OrthoDB" id="3691759at2"/>
<dbReference type="Gene3D" id="2.60.200.20">
    <property type="match status" value="1"/>
</dbReference>
<evidence type="ECO:0000313" key="3">
    <source>
        <dbReference type="EMBL" id="SDZ12305.1"/>
    </source>
</evidence>
<dbReference type="InterPro" id="IPR008984">
    <property type="entry name" value="SMAD_FHA_dom_sf"/>
</dbReference>
<dbReference type="EMBL" id="FNOK01000047">
    <property type="protein sequence ID" value="SDZ12305.1"/>
    <property type="molecule type" value="Genomic_DNA"/>
</dbReference>
<dbReference type="STRING" id="418495.SAMN05216215_104755"/>
<dbReference type="AlphaFoldDB" id="A0A1H3QH19"/>
<dbReference type="SMART" id="SM00240">
    <property type="entry name" value="FHA"/>
    <property type="match status" value="1"/>
</dbReference>
<evidence type="ECO:0000256" key="1">
    <source>
        <dbReference type="ARBA" id="ARBA00022553"/>
    </source>
</evidence>
<gene>
    <name evidence="3" type="ORF">SAMN05216215_104755</name>
</gene>
<proteinExistence type="predicted"/>
<keyword evidence="4" id="KW-1185">Reference proteome</keyword>
<dbReference type="PANTHER" id="PTHR23308">
    <property type="entry name" value="NUCLEAR INHIBITOR OF PROTEIN PHOSPHATASE-1"/>
    <property type="match status" value="1"/>
</dbReference>
<evidence type="ECO:0000259" key="2">
    <source>
        <dbReference type="PROSITE" id="PS50006"/>
    </source>
</evidence>
<name>A0A1H3QH19_9PSEU</name>
<dbReference type="InterPro" id="IPR050923">
    <property type="entry name" value="Cell_Proc_Reg/RNA_Proc"/>
</dbReference>
<evidence type="ECO:0000313" key="4">
    <source>
        <dbReference type="Proteomes" id="UP000199529"/>
    </source>
</evidence>
<dbReference type="PROSITE" id="PS50006">
    <property type="entry name" value="FHA_DOMAIN"/>
    <property type="match status" value="1"/>
</dbReference>
<dbReference type="Proteomes" id="UP000199529">
    <property type="component" value="Unassembled WGS sequence"/>
</dbReference>
<dbReference type="RefSeq" id="WP_093274314.1">
    <property type="nucleotide sequence ID" value="NZ_FNOK01000047.1"/>
</dbReference>
<accession>A0A1H3QH19</accession>
<feature type="domain" description="FHA" evidence="2">
    <location>
        <begin position="65"/>
        <end position="114"/>
    </location>
</feature>
<sequence>MNQSRCGAAAMSVGTFGDEPPAIPAQAGAATPAPRAAADLAGGGAALVVCRGPHAGTVIPVADAVTVGRGRDCDITLDAPTVSLRHALIHRVGDRYAITDSGSLNGTYLNRNPVDRAELSDGDELWIGTYRFTFRAA</sequence>
<keyword evidence="1" id="KW-0597">Phosphoprotein</keyword>
<reference evidence="4" key="1">
    <citation type="submission" date="2016-10" db="EMBL/GenBank/DDBJ databases">
        <authorList>
            <person name="Varghese N."/>
            <person name="Submissions S."/>
        </authorList>
    </citation>
    <scope>NUCLEOTIDE SEQUENCE [LARGE SCALE GENOMIC DNA]</scope>
    <source>
        <strain evidence="4">CGMCC 4.3530</strain>
    </source>
</reference>
<dbReference type="SUPFAM" id="SSF49879">
    <property type="entry name" value="SMAD/FHA domain"/>
    <property type="match status" value="1"/>
</dbReference>
<dbReference type="InterPro" id="IPR000253">
    <property type="entry name" value="FHA_dom"/>
</dbReference>